<protein>
    <recommendedName>
        <fullName evidence="3">Ancillary SecYEG translocon subunit/Cell division coordinator CpoB TPR domain-containing protein</fullName>
    </recommendedName>
</protein>
<dbReference type="InterPro" id="IPR018704">
    <property type="entry name" value="SecYEG/CpoB_TPR"/>
</dbReference>
<evidence type="ECO:0000256" key="2">
    <source>
        <dbReference type="SAM" id="Phobius"/>
    </source>
</evidence>
<dbReference type="BioCyc" id="AURANTIMONAS:SI859A1_00595-MONOMER"/>
<dbReference type="Gene3D" id="1.25.40.10">
    <property type="entry name" value="Tetratricopeptide repeat domain"/>
    <property type="match status" value="1"/>
</dbReference>
<dbReference type="RefSeq" id="WP_009208471.1">
    <property type="nucleotide sequence ID" value="NZ_BBWP01000013.1"/>
</dbReference>
<feature type="compositionally biased region" description="Low complexity" evidence="1">
    <location>
        <begin position="325"/>
        <end position="360"/>
    </location>
</feature>
<dbReference type="InterPro" id="IPR011990">
    <property type="entry name" value="TPR-like_helical_dom_sf"/>
</dbReference>
<dbReference type="AlphaFoldDB" id="Q1YKP7"/>
<name>Q1YKP7_AURMS</name>
<evidence type="ECO:0000259" key="3">
    <source>
        <dbReference type="Pfam" id="PF09976"/>
    </source>
</evidence>
<evidence type="ECO:0000313" key="4">
    <source>
        <dbReference type="EMBL" id="EAS50476.1"/>
    </source>
</evidence>
<keyword evidence="2" id="KW-0472">Membrane</keyword>
<feature type="domain" description="Ancillary SecYEG translocon subunit/Cell division coordinator CpoB TPR" evidence="3">
    <location>
        <begin position="20"/>
        <end position="151"/>
    </location>
</feature>
<evidence type="ECO:0000256" key="1">
    <source>
        <dbReference type="SAM" id="MobiDB-lite"/>
    </source>
</evidence>
<gene>
    <name evidence="4" type="ORF">SI859A1_00595</name>
</gene>
<dbReference type="EMBL" id="AAPJ01000002">
    <property type="protein sequence ID" value="EAS50476.1"/>
    <property type="molecule type" value="Genomic_DNA"/>
</dbReference>
<dbReference type="SUPFAM" id="SSF48452">
    <property type="entry name" value="TPR-like"/>
    <property type="match status" value="1"/>
</dbReference>
<comment type="caution">
    <text evidence="4">The sequence shown here is derived from an EMBL/GenBank/DDBJ whole genome shotgun (WGS) entry which is preliminary data.</text>
</comment>
<sequence>MSDDSFFREVSEELRQDRVKAIWTRFGTYILAAVILVVVITAAVVGWDRYQTAQANASGDAYLAALQLARDGKPDEAITALDALAADSYGAYPDLARMSIGGVYQAQGKFDEAVAAFDKVAADAGAPDALRDMAAVRAAYVLVDHGALSDVRSRVERLTGDSEALRFPAREAVALAAWKAEDTETATMLFQQLVDDPGAPNGIISRARLMLDLIAAGKPMPEGTVMPEEIGAATAPATDAAPADATAPVAGVETTAPEATPAAPATEAPAAASDGAATEGAASGAPASPDAATDAAPAAPAADPALPEGAAAPSVAVPTTGLGIADPAATPEAAAPEQAEPTTTDAPQNAPAAPAPTSAD</sequence>
<keyword evidence="5" id="KW-1185">Reference proteome</keyword>
<dbReference type="Pfam" id="PF09976">
    <property type="entry name" value="TPR_21"/>
    <property type="match status" value="1"/>
</dbReference>
<feature type="transmembrane region" description="Helical" evidence="2">
    <location>
        <begin position="26"/>
        <end position="47"/>
    </location>
</feature>
<keyword evidence="2" id="KW-0812">Transmembrane</keyword>
<dbReference type="HOGENOM" id="CLU_769055_0_0_5"/>
<proteinExistence type="predicted"/>
<accession>Q1YKP7</accession>
<reference evidence="4 5" key="1">
    <citation type="journal article" date="2008" name="Appl. Environ. Microbiol.">
        <title>Genomic insights into Mn(II) oxidation by the marine alphaproteobacterium Aurantimonas sp. strain SI85-9A1.</title>
        <authorList>
            <person name="Dick G.J."/>
            <person name="Podell S."/>
            <person name="Johnson H.A."/>
            <person name="Rivera-Espinoza Y."/>
            <person name="Bernier-Latmani R."/>
            <person name="McCarthy J.K."/>
            <person name="Torpey J.W."/>
            <person name="Clement B.G."/>
            <person name="Gaasterland T."/>
            <person name="Tebo B.M."/>
        </authorList>
    </citation>
    <scope>NUCLEOTIDE SEQUENCE [LARGE SCALE GENOMIC DNA]</scope>
    <source>
        <strain evidence="4 5">SI85-9A1</strain>
    </source>
</reference>
<organism evidence="4 5">
    <name type="scientific">Aurantimonas manganoxydans (strain ATCC BAA-1229 / DSM 21871 / SI85-9A1)</name>
    <dbReference type="NCBI Taxonomy" id="287752"/>
    <lineage>
        <taxon>Bacteria</taxon>
        <taxon>Pseudomonadati</taxon>
        <taxon>Pseudomonadota</taxon>
        <taxon>Alphaproteobacteria</taxon>
        <taxon>Hyphomicrobiales</taxon>
        <taxon>Aurantimonadaceae</taxon>
        <taxon>Aurantimonas</taxon>
    </lineage>
</organism>
<keyword evidence="2" id="KW-1133">Transmembrane helix</keyword>
<dbReference type="Proteomes" id="UP000000321">
    <property type="component" value="Unassembled WGS sequence"/>
</dbReference>
<feature type="region of interest" description="Disordered" evidence="1">
    <location>
        <begin position="257"/>
        <end position="360"/>
    </location>
</feature>
<evidence type="ECO:0000313" key="5">
    <source>
        <dbReference type="Proteomes" id="UP000000321"/>
    </source>
</evidence>
<feature type="compositionally biased region" description="Low complexity" evidence="1">
    <location>
        <begin position="257"/>
        <end position="313"/>
    </location>
</feature>